<dbReference type="Proteomes" id="UP001189122">
    <property type="component" value="Unassembled WGS sequence"/>
</dbReference>
<evidence type="ECO:0000256" key="4">
    <source>
        <dbReference type="ARBA" id="ARBA00023015"/>
    </source>
</evidence>
<evidence type="ECO:0000256" key="2">
    <source>
        <dbReference type="ARBA" id="ARBA00022771"/>
    </source>
</evidence>
<keyword evidence="1" id="KW-0479">Metal-binding</keyword>
<evidence type="ECO:0000256" key="8">
    <source>
        <dbReference type="PROSITE-ProRule" id="PRU00071"/>
    </source>
</evidence>
<evidence type="ECO:0000256" key="9">
    <source>
        <dbReference type="SAM" id="MobiDB-lite"/>
    </source>
</evidence>
<evidence type="ECO:0000313" key="12">
    <source>
        <dbReference type="Proteomes" id="UP001189122"/>
    </source>
</evidence>
<feature type="domain" description="Dof-type" evidence="10">
    <location>
        <begin position="8"/>
        <end position="62"/>
    </location>
</feature>
<dbReference type="PROSITE" id="PS50884">
    <property type="entry name" value="ZF_DOF_2"/>
    <property type="match status" value="1"/>
</dbReference>
<gene>
    <name evidence="11" type="ORF">SI7747_08010912</name>
</gene>
<dbReference type="GO" id="GO:0003700">
    <property type="term" value="F:DNA-binding transcription factor activity"/>
    <property type="evidence" value="ECO:0007669"/>
    <property type="project" value="InterPro"/>
</dbReference>
<organism evidence="11">
    <name type="scientific">Spirodela intermedia</name>
    <name type="common">Intermediate duckweed</name>
    <dbReference type="NCBI Taxonomy" id="51605"/>
    <lineage>
        <taxon>Eukaryota</taxon>
        <taxon>Viridiplantae</taxon>
        <taxon>Streptophyta</taxon>
        <taxon>Embryophyta</taxon>
        <taxon>Tracheophyta</taxon>
        <taxon>Spermatophyta</taxon>
        <taxon>Magnoliopsida</taxon>
        <taxon>Liliopsida</taxon>
        <taxon>Araceae</taxon>
        <taxon>Lemnoideae</taxon>
        <taxon>Spirodela</taxon>
    </lineage>
</organism>
<keyword evidence="6" id="KW-0804">Transcription</keyword>
<keyword evidence="7 8" id="KW-0539">Nucleus</keyword>
<dbReference type="EMBL" id="LR743595">
    <property type="protein sequence ID" value="CAA2625111.1"/>
    <property type="molecule type" value="Genomic_DNA"/>
</dbReference>
<name>A0A7I8J428_SPIIN</name>
<comment type="subcellular location">
    <subcellularLocation>
        <location evidence="8">Nucleus</location>
    </subcellularLocation>
</comment>
<keyword evidence="12" id="KW-1185">Reference proteome</keyword>
<evidence type="ECO:0000256" key="6">
    <source>
        <dbReference type="ARBA" id="ARBA00023163"/>
    </source>
</evidence>
<dbReference type="GO" id="GO:0008270">
    <property type="term" value="F:zinc ion binding"/>
    <property type="evidence" value="ECO:0007669"/>
    <property type="project" value="UniProtKB-KW"/>
</dbReference>
<dbReference type="Pfam" id="PF02701">
    <property type="entry name" value="Zn_ribbon_Dof"/>
    <property type="match status" value="1"/>
</dbReference>
<protein>
    <recommendedName>
        <fullName evidence="10">Dof-type domain-containing protein</fullName>
    </recommendedName>
</protein>
<evidence type="ECO:0000256" key="7">
    <source>
        <dbReference type="ARBA" id="ARBA00023242"/>
    </source>
</evidence>
<evidence type="ECO:0000313" key="11">
    <source>
        <dbReference type="EMBL" id="CAA2625111.1"/>
    </source>
</evidence>
<keyword evidence="4" id="KW-0805">Transcription regulation</keyword>
<proteinExistence type="predicted"/>
<dbReference type="PANTHER" id="PTHR31089:SF1">
    <property type="entry name" value="CYCLIC DOF FACTOR 3"/>
    <property type="match status" value="1"/>
</dbReference>
<dbReference type="EMBL" id="CACRZD030000008">
    <property type="protein sequence ID" value="CAA6664523.1"/>
    <property type="molecule type" value="Genomic_DNA"/>
</dbReference>
<feature type="compositionally biased region" description="Basic and acidic residues" evidence="9">
    <location>
        <begin position="157"/>
        <end position="175"/>
    </location>
</feature>
<keyword evidence="3" id="KW-0862">Zinc</keyword>
<dbReference type="GO" id="GO:0005634">
    <property type="term" value="C:nucleus"/>
    <property type="evidence" value="ECO:0007669"/>
    <property type="project" value="UniProtKB-SubCell"/>
</dbReference>
<dbReference type="InterPro" id="IPR003851">
    <property type="entry name" value="Znf_Dof"/>
</dbReference>
<dbReference type="InterPro" id="IPR045174">
    <property type="entry name" value="Dof"/>
</dbReference>
<evidence type="ECO:0000256" key="3">
    <source>
        <dbReference type="ARBA" id="ARBA00022833"/>
    </source>
</evidence>
<feature type="compositionally biased region" description="Low complexity" evidence="9">
    <location>
        <begin position="80"/>
        <end position="97"/>
    </location>
</feature>
<accession>A0A7I8J428</accession>
<dbReference type="GO" id="GO:0003677">
    <property type="term" value="F:DNA binding"/>
    <property type="evidence" value="ECO:0007669"/>
    <property type="project" value="UniProtKB-UniRule"/>
</dbReference>
<evidence type="ECO:0000256" key="5">
    <source>
        <dbReference type="ARBA" id="ARBA00023125"/>
    </source>
</evidence>
<keyword evidence="2 8" id="KW-0863">Zinc-finger</keyword>
<dbReference type="PROSITE" id="PS01361">
    <property type="entry name" value="ZF_DOF_1"/>
    <property type="match status" value="1"/>
</dbReference>
<evidence type="ECO:0000259" key="10">
    <source>
        <dbReference type="PROSITE" id="PS50884"/>
    </source>
</evidence>
<evidence type="ECO:0000256" key="1">
    <source>
        <dbReference type="ARBA" id="ARBA00022723"/>
    </source>
</evidence>
<dbReference type="PANTHER" id="PTHR31089">
    <property type="entry name" value="CYCLIC DOF FACTOR 2"/>
    <property type="match status" value="1"/>
</dbReference>
<feature type="region of interest" description="Disordered" evidence="9">
    <location>
        <begin position="76"/>
        <end position="175"/>
    </location>
</feature>
<dbReference type="AlphaFoldDB" id="A0A7I8J428"/>
<keyword evidence="5 8" id="KW-0238">DNA-binding</keyword>
<sequence length="242" mass="26035">MKKPEKILPCPRCSSMATKFCYYNNYNVNQPRHFCKNCQRYWTAGGSMRNHSAAAAAATSQPTVLRFGSDDPLCDSIRHAPAAPSSPHSSGSSVAASNLTEDAGGATCRSRSSGAPTAAPTTLPRRHGRPPGALPPPFQCTPQRRSGVGAAPALGKHSREDGHGHPKEESSEQIHRESCRLWIPKTLRIHNPEEAAKSSIWAMAGGVFKPFEHPKMGIRSSASLFHANPAALSRSLNFQESS</sequence>
<reference evidence="11 12" key="1">
    <citation type="submission" date="2019-12" db="EMBL/GenBank/DDBJ databases">
        <authorList>
            <person name="Scholz U."/>
            <person name="Mascher M."/>
            <person name="Fiebig A."/>
        </authorList>
    </citation>
    <scope>NUCLEOTIDE SEQUENCE</scope>
</reference>